<proteinExistence type="predicted"/>
<keyword evidence="2" id="KW-1133">Transmembrane helix</keyword>
<feature type="transmembrane region" description="Helical" evidence="2">
    <location>
        <begin position="40"/>
        <end position="63"/>
    </location>
</feature>
<evidence type="ECO:0000256" key="1">
    <source>
        <dbReference type="SAM" id="MobiDB-lite"/>
    </source>
</evidence>
<dbReference type="OrthoDB" id="4118255at2759"/>
<keyword evidence="5" id="KW-1185">Reference proteome</keyword>
<evidence type="ECO:0000313" key="4">
    <source>
        <dbReference type="EMBL" id="KIW44649.1"/>
    </source>
</evidence>
<dbReference type="HOGENOM" id="CLU_1402447_0_0_1"/>
<evidence type="ECO:0000313" key="5">
    <source>
        <dbReference type="Proteomes" id="UP000053342"/>
    </source>
</evidence>
<evidence type="ECO:0000256" key="3">
    <source>
        <dbReference type="SAM" id="SignalP"/>
    </source>
</evidence>
<dbReference type="Proteomes" id="UP000053342">
    <property type="component" value="Unassembled WGS sequence"/>
</dbReference>
<name>A0A0D2E9L9_9EURO</name>
<accession>A0A0D2E9L9</accession>
<feature type="compositionally biased region" description="Basic and acidic residues" evidence="1">
    <location>
        <begin position="85"/>
        <end position="97"/>
    </location>
</feature>
<feature type="region of interest" description="Disordered" evidence="1">
    <location>
        <begin position="83"/>
        <end position="112"/>
    </location>
</feature>
<protein>
    <submittedName>
        <fullName evidence="4">Uncharacterized protein</fullName>
    </submittedName>
</protein>
<gene>
    <name evidence="4" type="ORF">PV06_03104</name>
</gene>
<feature type="region of interest" description="Disordered" evidence="1">
    <location>
        <begin position="157"/>
        <end position="182"/>
    </location>
</feature>
<feature type="signal peptide" evidence="3">
    <location>
        <begin position="1"/>
        <end position="24"/>
    </location>
</feature>
<feature type="chain" id="PRO_5002241172" evidence="3">
    <location>
        <begin position="25"/>
        <end position="182"/>
    </location>
</feature>
<reference evidence="4 5" key="1">
    <citation type="submission" date="2015-01" db="EMBL/GenBank/DDBJ databases">
        <title>The Genome Sequence of Exophiala oligosperma CBS72588.</title>
        <authorList>
            <consortium name="The Broad Institute Genomics Platform"/>
            <person name="Cuomo C."/>
            <person name="de Hoog S."/>
            <person name="Gorbushina A."/>
            <person name="Stielow B."/>
            <person name="Teixiera M."/>
            <person name="Abouelleil A."/>
            <person name="Chapman S.B."/>
            <person name="Priest M."/>
            <person name="Young S.K."/>
            <person name="Wortman J."/>
            <person name="Nusbaum C."/>
            <person name="Birren B."/>
        </authorList>
    </citation>
    <scope>NUCLEOTIDE SEQUENCE [LARGE SCALE GENOMIC DNA]</scope>
    <source>
        <strain evidence="4 5">CBS 72588</strain>
    </source>
</reference>
<dbReference type="VEuPathDB" id="FungiDB:PV06_03104"/>
<dbReference type="AlphaFoldDB" id="A0A0D2E9L9"/>
<organism evidence="4 5">
    <name type="scientific">Exophiala oligosperma</name>
    <dbReference type="NCBI Taxonomy" id="215243"/>
    <lineage>
        <taxon>Eukaryota</taxon>
        <taxon>Fungi</taxon>
        <taxon>Dikarya</taxon>
        <taxon>Ascomycota</taxon>
        <taxon>Pezizomycotina</taxon>
        <taxon>Eurotiomycetes</taxon>
        <taxon>Chaetothyriomycetidae</taxon>
        <taxon>Chaetothyriales</taxon>
        <taxon>Herpotrichiellaceae</taxon>
        <taxon>Exophiala</taxon>
    </lineage>
</organism>
<dbReference type="GeneID" id="27355178"/>
<evidence type="ECO:0000256" key="2">
    <source>
        <dbReference type="SAM" id="Phobius"/>
    </source>
</evidence>
<dbReference type="EMBL" id="KN847334">
    <property type="protein sequence ID" value="KIW44649.1"/>
    <property type="molecule type" value="Genomic_DNA"/>
</dbReference>
<keyword evidence="2" id="KW-0812">Transmembrane</keyword>
<keyword evidence="2" id="KW-0472">Membrane</keyword>
<keyword evidence="3" id="KW-0732">Signal</keyword>
<sequence length="182" mass="19835">MSQRQTPSVFVALLLTALPSTALAMPVSHLYKRSMSTGAKAGLGVGIAVAAVLVVLMITFFAIHLRRSRHLARINQERAVLAGEKNTDGSDKPDKFAPEPPKAGGIPKRNKSVKDRLMGPMYRGSTIDLMPVPRAHMNGENRQSTLTLGDSDSFINKPWAKGDSSPRPSFSSKRATRMMMMM</sequence>
<dbReference type="RefSeq" id="XP_016264865.1">
    <property type="nucleotide sequence ID" value="XM_016403860.1"/>
</dbReference>